<evidence type="ECO:0000259" key="16">
    <source>
        <dbReference type="PROSITE" id="PS50259"/>
    </source>
</evidence>
<dbReference type="AlphaFoldDB" id="A0AAD5Y0N6"/>
<dbReference type="PROSITE" id="PS50259">
    <property type="entry name" value="G_PROTEIN_RECEP_F3_4"/>
    <property type="match status" value="1"/>
</dbReference>
<proteinExistence type="predicted"/>
<evidence type="ECO:0000256" key="15">
    <source>
        <dbReference type="SAM" id="Phobius"/>
    </source>
</evidence>
<keyword evidence="7" id="KW-0732">Signal</keyword>
<dbReference type="GO" id="GO:0005576">
    <property type="term" value="C:extracellular region"/>
    <property type="evidence" value="ECO:0007669"/>
    <property type="project" value="UniProtKB-SubCell"/>
</dbReference>
<accession>A0AAD5Y0N6</accession>
<evidence type="ECO:0000313" key="17">
    <source>
        <dbReference type="EMBL" id="KAJ3221024.1"/>
    </source>
</evidence>
<evidence type="ECO:0000256" key="10">
    <source>
        <dbReference type="ARBA" id="ARBA00023136"/>
    </source>
</evidence>
<dbReference type="GO" id="GO:0038039">
    <property type="term" value="C:G protein-coupled receptor heterodimeric complex"/>
    <property type="evidence" value="ECO:0007669"/>
    <property type="project" value="TreeGrafter"/>
</dbReference>
<dbReference type="PANTHER" id="PTHR10519:SF20">
    <property type="entry name" value="G-PROTEIN COUPLED RECEPTOR 156-RELATED"/>
    <property type="match status" value="1"/>
</dbReference>
<evidence type="ECO:0000256" key="14">
    <source>
        <dbReference type="ARBA" id="ARBA00023237"/>
    </source>
</evidence>
<evidence type="ECO:0000256" key="4">
    <source>
        <dbReference type="ARBA" id="ARBA00004613"/>
    </source>
</evidence>
<dbReference type="InterPro" id="IPR003368">
    <property type="entry name" value="POMP_repeat"/>
</dbReference>
<dbReference type="Pfam" id="PF02415">
    <property type="entry name" value="Chlam_PMP"/>
    <property type="match status" value="1"/>
</dbReference>
<dbReference type="GO" id="GO:0004965">
    <property type="term" value="F:G protein-coupled GABA receptor activity"/>
    <property type="evidence" value="ECO:0007669"/>
    <property type="project" value="InterPro"/>
</dbReference>
<protein>
    <recommendedName>
        <fullName evidence="16">G-protein coupled receptors family 3 profile domain-containing protein</fullName>
    </recommendedName>
</protein>
<keyword evidence="10 15" id="KW-0472">Membrane</keyword>
<dbReference type="InterPro" id="IPR017978">
    <property type="entry name" value="GPCR_3_C"/>
</dbReference>
<dbReference type="NCBIfam" id="TIGR01376">
    <property type="entry name" value="POMP_repeat"/>
    <property type="match status" value="1"/>
</dbReference>
<feature type="transmembrane region" description="Helical" evidence="15">
    <location>
        <begin position="514"/>
        <end position="538"/>
    </location>
</feature>
<evidence type="ECO:0000256" key="1">
    <source>
        <dbReference type="ARBA" id="ARBA00004141"/>
    </source>
</evidence>
<dbReference type="Pfam" id="PF00003">
    <property type="entry name" value="7tm_3"/>
    <property type="match status" value="1"/>
</dbReference>
<feature type="transmembrane region" description="Helical" evidence="15">
    <location>
        <begin position="640"/>
        <end position="663"/>
    </location>
</feature>
<dbReference type="InterPro" id="IPR011050">
    <property type="entry name" value="Pectin_lyase_fold/virulence"/>
</dbReference>
<dbReference type="GO" id="GO:0007214">
    <property type="term" value="P:gamma-aminobutyric acid signaling pathway"/>
    <property type="evidence" value="ECO:0007669"/>
    <property type="project" value="TreeGrafter"/>
</dbReference>
<feature type="transmembrane region" description="Helical" evidence="15">
    <location>
        <begin position="544"/>
        <end position="563"/>
    </location>
</feature>
<feature type="domain" description="G-protein coupled receptors family 3 profile" evidence="16">
    <location>
        <begin position="543"/>
        <end position="731"/>
    </location>
</feature>
<dbReference type="Gene3D" id="2.160.20.10">
    <property type="entry name" value="Single-stranded right-handed beta-helix, Pectin lyase-like"/>
    <property type="match status" value="1"/>
</dbReference>
<dbReference type="SUPFAM" id="SSF51126">
    <property type="entry name" value="Pectin lyase-like"/>
    <property type="match status" value="1"/>
</dbReference>
<keyword evidence="11" id="KW-0675">Receptor</keyword>
<evidence type="ECO:0000256" key="12">
    <source>
        <dbReference type="ARBA" id="ARBA00023180"/>
    </source>
</evidence>
<feature type="transmembrane region" description="Helical" evidence="15">
    <location>
        <begin position="591"/>
        <end position="612"/>
    </location>
</feature>
<evidence type="ECO:0000256" key="8">
    <source>
        <dbReference type="ARBA" id="ARBA00022989"/>
    </source>
</evidence>
<evidence type="ECO:0000256" key="13">
    <source>
        <dbReference type="ARBA" id="ARBA00023224"/>
    </source>
</evidence>
<keyword evidence="5" id="KW-0964">Secreted</keyword>
<keyword evidence="9" id="KW-0297">G-protein coupled receptor</keyword>
<keyword evidence="6 15" id="KW-0812">Transmembrane</keyword>
<sequence length="747" mass="81648">MANKSVKNGGGGIYATTNSKLTLKNVEMFNMTSRYGSAITCLYNSDLHCDDCRLHSSTASNYGGFVMGWLSSTLNFTNSKFIGATADTSGGCFSSVWETTVIITNSKLSNCKSSLTVGSGGAMSSDTTSKFHIDNVLISNSSSYSGGAMYNLGHSVIKNSTFNDNFATGSGGAIYDAGFSVYTDIIIANNTAQVGGGIYTQHDSSVPVRTVTFEGTLVVTGNRADLKGGGFAFESQTIVNLSTSEMKISNNIAHSNIGSSILFGQKKAQLLEGDIIYTGPNNSSIDILKFSTDDDYGQVWFEDLTFASKIKKSGVLDVLNIKAFSPPYSVKLKDVSFNNTKVGEMGNITKIEVFAIDALGNTILNINASRPIVVKVFLSNTSNLKLFGESLKGIINNDTKTAVFDNLVISGLTTASTTEEIVIAPVVLKRSDDIIDHPKLRFIIPFCDPDTSAHYNVTTDALGSVSTVCLPKKSVTQPVKIAFFIVSLVLIFCGTVFGIYAFHNRRMSIYRIASPSFTSLITFGCILQFFSVAISIQTGDTQCILIQWVEVLGFMTVALSIILKTYRLKKILINNSGEINARKKSLSDYHLLKWFTLFIFLTIVFLILWTTLDTPYINLRLMDADESWLQEDHCKGDLNIFPSLVATSFILIYLIASVLAFIIRDIPSHFNESKELAMISYQYIILSAIFFPLSTFLQISENFSYICNAVRVLLPTSVTLAFLHVPRIHSLDVEKATASLKELSRVC</sequence>
<evidence type="ECO:0000256" key="6">
    <source>
        <dbReference type="ARBA" id="ARBA00022692"/>
    </source>
</evidence>
<evidence type="ECO:0000256" key="3">
    <source>
        <dbReference type="ARBA" id="ARBA00004442"/>
    </source>
</evidence>
<keyword evidence="12" id="KW-0325">Glycoprotein</keyword>
<keyword evidence="8 15" id="KW-1133">Transmembrane helix</keyword>
<keyword evidence="18" id="KW-1185">Reference proteome</keyword>
<keyword evidence="13" id="KW-0807">Transducer</keyword>
<feature type="transmembrane region" description="Helical" evidence="15">
    <location>
        <begin position="675"/>
        <end position="697"/>
    </location>
</feature>
<feature type="transmembrane region" description="Helical" evidence="15">
    <location>
        <begin position="481"/>
        <end position="502"/>
    </location>
</feature>
<evidence type="ECO:0000256" key="11">
    <source>
        <dbReference type="ARBA" id="ARBA00023170"/>
    </source>
</evidence>
<evidence type="ECO:0000313" key="18">
    <source>
        <dbReference type="Proteomes" id="UP001211065"/>
    </source>
</evidence>
<gene>
    <name evidence="17" type="ORF">HK099_003830</name>
</gene>
<comment type="subcellular location">
    <subcellularLocation>
        <location evidence="2">Cell envelope</location>
    </subcellularLocation>
    <subcellularLocation>
        <location evidence="3">Cell outer membrane</location>
    </subcellularLocation>
    <subcellularLocation>
        <location evidence="1">Membrane</location>
        <topology evidence="1">Multi-pass membrane protein</topology>
    </subcellularLocation>
    <subcellularLocation>
        <location evidence="4">Secreted</location>
    </subcellularLocation>
</comment>
<dbReference type="Proteomes" id="UP001211065">
    <property type="component" value="Unassembled WGS sequence"/>
</dbReference>
<dbReference type="EMBL" id="JADGJW010000257">
    <property type="protein sequence ID" value="KAJ3221024.1"/>
    <property type="molecule type" value="Genomic_DNA"/>
</dbReference>
<organism evidence="17 18">
    <name type="scientific">Clydaea vesicula</name>
    <dbReference type="NCBI Taxonomy" id="447962"/>
    <lineage>
        <taxon>Eukaryota</taxon>
        <taxon>Fungi</taxon>
        <taxon>Fungi incertae sedis</taxon>
        <taxon>Chytridiomycota</taxon>
        <taxon>Chytridiomycota incertae sedis</taxon>
        <taxon>Chytridiomycetes</taxon>
        <taxon>Lobulomycetales</taxon>
        <taxon>Lobulomycetaceae</taxon>
        <taxon>Clydaea</taxon>
    </lineage>
</organism>
<keyword evidence="14" id="KW-0998">Cell outer membrane</keyword>
<evidence type="ECO:0000256" key="7">
    <source>
        <dbReference type="ARBA" id="ARBA00022729"/>
    </source>
</evidence>
<evidence type="ECO:0000256" key="5">
    <source>
        <dbReference type="ARBA" id="ARBA00022525"/>
    </source>
</evidence>
<comment type="caution">
    <text evidence="17">The sequence shown here is derived from an EMBL/GenBank/DDBJ whole genome shotgun (WGS) entry which is preliminary data.</text>
</comment>
<evidence type="ECO:0000256" key="9">
    <source>
        <dbReference type="ARBA" id="ARBA00023040"/>
    </source>
</evidence>
<evidence type="ECO:0000256" key="2">
    <source>
        <dbReference type="ARBA" id="ARBA00004196"/>
    </source>
</evidence>
<name>A0AAD5Y0N6_9FUNG</name>
<reference evidence="17" key="1">
    <citation type="submission" date="2020-05" db="EMBL/GenBank/DDBJ databases">
        <title>Phylogenomic resolution of chytrid fungi.</title>
        <authorList>
            <person name="Stajich J.E."/>
            <person name="Amses K."/>
            <person name="Simmons R."/>
            <person name="Seto K."/>
            <person name="Myers J."/>
            <person name="Bonds A."/>
            <person name="Quandt C.A."/>
            <person name="Barry K."/>
            <person name="Liu P."/>
            <person name="Grigoriev I."/>
            <person name="Longcore J.E."/>
            <person name="James T.Y."/>
        </authorList>
    </citation>
    <scope>NUCLEOTIDE SEQUENCE</scope>
    <source>
        <strain evidence="17">JEL0476</strain>
    </source>
</reference>
<dbReference type="InterPro" id="IPR002455">
    <property type="entry name" value="GPCR3_GABA-B"/>
</dbReference>
<dbReference type="InterPro" id="IPR012334">
    <property type="entry name" value="Pectin_lyas_fold"/>
</dbReference>
<dbReference type="PANTHER" id="PTHR10519">
    <property type="entry name" value="GABA-B RECEPTOR"/>
    <property type="match status" value="1"/>
</dbReference>